<organism evidence="1 2">
    <name type="scientific">Microdochium bolleyi</name>
    <dbReference type="NCBI Taxonomy" id="196109"/>
    <lineage>
        <taxon>Eukaryota</taxon>
        <taxon>Fungi</taxon>
        <taxon>Dikarya</taxon>
        <taxon>Ascomycota</taxon>
        <taxon>Pezizomycotina</taxon>
        <taxon>Sordariomycetes</taxon>
        <taxon>Xylariomycetidae</taxon>
        <taxon>Xylariales</taxon>
        <taxon>Microdochiaceae</taxon>
        <taxon>Microdochium</taxon>
    </lineage>
</organism>
<accession>A0A136IZB2</accession>
<evidence type="ECO:0000313" key="2">
    <source>
        <dbReference type="Proteomes" id="UP000070501"/>
    </source>
</evidence>
<proteinExistence type="predicted"/>
<name>A0A136IZB2_9PEZI</name>
<dbReference type="Proteomes" id="UP000070501">
    <property type="component" value="Unassembled WGS sequence"/>
</dbReference>
<feature type="non-terminal residue" evidence="1">
    <location>
        <position position="101"/>
    </location>
</feature>
<dbReference type="EMBL" id="KQ964253">
    <property type="protein sequence ID" value="KXJ90144.1"/>
    <property type="molecule type" value="Genomic_DNA"/>
</dbReference>
<protein>
    <submittedName>
        <fullName evidence="1">Uncharacterized protein</fullName>
    </submittedName>
</protein>
<dbReference type="OrthoDB" id="10071171at2759"/>
<dbReference type="STRING" id="196109.A0A136IZB2"/>
<gene>
    <name evidence="1" type="ORF">Micbo1qcDRAFT_164648</name>
</gene>
<dbReference type="InParanoid" id="A0A136IZB2"/>
<keyword evidence="2" id="KW-1185">Reference proteome</keyword>
<dbReference type="AlphaFoldDB" id="A0A136IZB2"/>
<reference evidence="2" key="1">
    <citation type="submission" date="2016-02" db="EMBL/GenBank/DDBJ databases">
        <title>Draft genome sequence of Microdochium bolleyi, a fungal endophyte of beachgrass.</title>
        <authorList>
            <consortium name="DOE Joint Genome Institute"/>
            <person name="David A.S."/>
            <person name="May G."/>
            <person name="Haridas S."/>
            <person name="Lim J."/>
            <person name="Wang M."/>
            <person name="Labutti K."/>
            <person name="Lipzen A."/>
            <person name="Barry K."/>
            <person name="Grigoriev I.V."/>
        </authorList>
    </citation>
    <scope>NUCLEOTIDE SEQUENCE [LARGE SCALE GENOMIC DNA]</scope>
    <source>
        <strain evidence="2">J235TASD1</strain>
    </source>
</reference>
<evidence type="ECO:0000313" key="1">
    <source>
        <dbReference type="EMBL" id="KXJ90144.1"/>
    </source>
</evidence>
<sequence length="101" mass="11875">MKAFSLGFHFPHVALRTQSVAYPDHRKWGDQPLRKHWDASFLRPDTENHNDKASQVLYQANFSCLVTGTYSDEWIGYLFTDTYFEEPKLTVSDKPQKYTEQ</sequence>